<dbReference type="InterPro" id="IPR045247">
    <property type="entry name" value="Oye-like"/>
</dbReference>
<name>A0A841FSJ9_9ACTN</name>
<evidence type="ECO:0000313" key="6">
    <source>
        <dbReference type="Proteomes" id="UP000548476"/>
    </source>
</evidence>
<dbReference type="GO" id="GO:0016628">
    <property type="term" value="F:oxidoreductase activity, acting on the CH-CH group of donors, NAD or NADP as acceptor"/>
    <property type="evidence" value="ECO:0007669"/>
    <property type="project" value="UniProtKB-ARBA"/>
</dbReference>
<dbReference type="EMBL" id="JACHGT010000005">
    <property type="protein sequence ID" value="MBB6034950.1"/>
    <property type="molecule type" value="Genomic_DNA"/>
</dbReference>
<dbReference type="FunFam" id="3.20.20.70:FF:000059">
    <property type="entry name" value="N-ethylmaleimide reductase, FMN-linked"/>
    <property type="match status" value="1"/>
</dbReference>
<gene>
    <name evidence="5" type="ORF">HNR73_002804</name>
</gene>
<dbReference type="Pfam" id="PF00724">
    <property type="entry name" value="Oxidored_FMN"/>
    <property type="match status" value="1"/>
</dbReference>
<evidence type="ECO:0000256" key="2">
    <source>
        <dbReference type="ARBA" id="ARBA00005979"/>
    </source>
</evidence>
<organism evidence="5 6">
    <name type="scientific">Phytomonospora endophytica</name>
    <dbReference type="NCBI Taxonomy" id="714109"/>
    <lineage>
        <taxon>Bacteria</taxon>
        <taxon>Bacillati</taxon>
        <taxon>Actinomycetota</taxon>
        <taxon>Actinomycetes</taxon>
        <taxon>Micromonosporales</taxon>
        <taxon>Micromonosporaceae</taxon>
        <taxon>Phytomonospora</taxon>
    </lineage>
</organism>
<protein>
    <submittedName>
        <fullName evidence="5">N-ethylmaleimide reductase</fullName>
        <ecNumber evidence="5">1.-.-.-</ecNumber>
    </submittedName>
</protein>
<dbReference type="GO" id="GO:0005829">
    <property type="term" value="C:cytosol"/>
    <property type="evidence" value="ECO:0007669"/>
    <property type="project" value="UniProtKB-ARBA"/>
</dbReference>
<dbReference type="RefSeq" id="WP_184787798.1">
    <property type="nucleotide sequence ID" value="NZ_BONT01000091.1"/>
</dbReference>
<dbReference type="CDD" id="cd02933">
    <property type="entry name" value="OYE_like_FMN"/>
    <property type="match status" value="1"/>
</dbReference>
<dbReference type="EC" id="1.-.-.-" evidence="5"/>
<evidence type="ECO:0000256" key="3">
    <source>
        <dbReference type="ARBA" id="ARBA00023002"/>
    </source>
</evidence>
<accession>A0A841FSJ9</accession>
<comment type="cofactor">
    <cofactor evidence="1">
        <name>FMN</name>
        <dbReference type="ChEBI" id="CHEBI:58210"/>
    </cofactor>
</comment>
<keyword evidence="3 5" id="KW-0560">Oxidoreductase</keyword>
<dbReference type="PANTHER" id="PTHR22893:SF91">
    <property type="entry name" value="NADPH DEHYDROGENASE 2-RELATED"/>
    <property type="match status" value="1"/>
</dbReference>
<keyword evidence="6" id="KW-1185">Reference proteome</keyword>
<sequence>MHEQLNLLAPYCSSALDLSNRIAMAPMSRARGSLTGAPHPRTSLYYGQRASAGLIITEGLWPNAHGRGGPWIPGMATREQSDAWKPVTSTVHEAGGKIFAQLWHVGRLSHPTLHPDGDTPLAPSAVAAPGLTHLEHGKGAFVTPRAMTRADIDRTVADYAASARLAVAAGFDGVEIHGANGYLLAQFMSDNANLRTDEYGGGAHGRIRLAIEITEAVADAVGAGRVGLRISPGNPENGLHQADPAATARPLVDAVDRLGLAYLHISEKSAYPALADLRPRWHGTLIGNYDPAQPTTREQGERMLAEGLADIVSYGRLFIANPDLPLRFATGAPLAPVDESTVYIGGTRGYVDYPALTDTTADA</sequence>
<dbReference type="GO" id="GO:0010181">
    <property type="term" value="F:FMN binding"/>
    <property type="evidence" value="ECO:0007669"/>
    <property type="project" value="InterPro"/>
</dbReference>
<evidence type="ECO:0000313" key="5">
    <source>
        <dbReference type="EMBL" id="MBB6034950.1"/>
    </source>
</evidence>
<dbReference type="InterPro" id="IPR013785">
    <property type="entry name" value="Aldolase_TIM"/>
</dbReference>
<evidence type="ECO:0000256" key="1">
    <source>
        <dbReference type="ARBA" id="ARBA00001917"/>
    </source>
</evidence>
<dbReference type="SUPFAM" id="SSF51395">
    <property type="entry name" value="FMN-linked oxidoreductases"/>
    <property type="match status" value="1"/>
</dbReference>
<reference evidence="5 6" key="1">
    <citation type="submission" date="2020-08" db="EMBL/GenBank/DDBJ databases">
        <title>Genomic Encyclopedia of Type Strains, Phase IV (KMG-IV): sequencing the most valuable type-strain genomes for metagenomic binning, comparative biology and taxonomic classification.</title>
        <authorList>
            <person name="Goeker M."/>
        </authorList>
    </citation>
    <scope>NUCLEOTIDE SEQUENCE [LARGE SCALE GENOMIC DNA]</scope>
    <source>
        <strain evidence="5 6">YIM 65646</strain>
    </source>
</reference>
<comment type="caution">
    <text evidence="5">The sequence shown here is derived from an EMBL/GenBank/DDBJ whole genome shotgun (WGS) entry which is preliminary data.</text>
</comment>
<proteinExistence type="inferred from homology"/>
<dbReference type="Proteomes" id="UP000548476">
    <property type="component" value="Unassembled WGS sequence"/>
</dbReference>
<dbReference type="InterPro" id="IPR001155">
    <property type="entry name" value="OxRdtase_FMN_N"/>
</dbReference>
<dbReference type="Gene3D" id="3.20.20.70">
    <property type="entry name" value="Aldolase class I"/>
    <property type="match status" value="1"/>
</dbReference>
<evidence type="ECO:0000259" key="4">
    <source>
        <dbReference type="Pfam" id="PF00724"/>
    </source>
</evidence>
<feature type="domain" description="NADH:flavin oxidoreductase/NADH oxidase N-terminal" evidence="4">
    <location>
        <begin position="15"/>
        <end position="333"/>
    </location>
</feature>
<comment type="similarity">
    <text evidence="2">Belongs to the NADH:flavin oxidoreductase/NADH oxidase family.</text>
</comment>
<dbReference type="PANTHER" id="PTHR22893">
    <property type="entry name" value="NADH OXIDOREDUCTASE-RELATED"/>
    <property type="match status" value="1"/>
</dbReference>
<dbReference type="AlphaFoldDB" id="A0A841FSJ9"/>